<evidence type="ECO:0000313" key="9">
    <source>
        <dbReference type="Proteomes" id="UP001413721"/>
    </source>
</evidence>
<accession>A0ABU9YQ80</accession>
<protein>
    <submittedName>
        <fullName evidence="8">P-type conjugative transfer protein TrbL</fullName>
    </submittedName>
</protein>
<dbReference type="EMBL" id="JBBKTW010000009">
    <property type="protein sequence ID" value="MEN2990963.1"/>
    <property type="molecule type" value="Genomic_DNA"/>
</dbReference>
<feature type="transmembrane region" description="Helical" evidence="7">
    <location>
        <begin position="238"/>
        <end position="259"/>
    </location>
</feature>
<feature type="transmembrane region" description="Helical" evidence="7">
    <location>
        <begin position="139"/>
        <end position="165"/>
    </location>
</feature>
<evidence type="ECO:0000313" key="8">
    <source>
        <dbReference type="EMBL" id="MEN2990963.1"/>
    </source>
</evidence>
<feature type="transmembrane region" description="Helical" evidence="7">
    <location>
        <begin position="29"/>
        <end position="52"/>
    </location>
</feature>
<dbReference type="RefSeq" id="WP_345938280.1">
    <property type="nucleotide sequence ID" value="NZ_JBBKTW010000009.1"/>
</dbReference>
<organism evidence="8 9">
    <name type="scientific">Tistrella arctica</name>
    <dbReference type="NCBI Taxonomy" id="3133430"/>
    <lineage>
        <taxon>Bacteria</taxon>
        <taxon>Pseudomonadati</taxon>
        <taxon>Pseudomonadota</taxon>
        <taxon>Alphaproteobacteria</taxon>
        <taxon>Geminicoccales</taxon>
        <taxon>Geminicoccaceae</taxon>
        <taxon>Tistrella</taxon>
    </lineage>
</organism>
<evidence type="ECO:0000256" key="7">
    <source>
        <dbReference type="SAM" id="Phobius"/>
    </source>
</evidence>
<dbReference type="InterPro" id="IPR014150">
    <property type="entry name" value="Conjugal_tfr_TrbL"/>
</dbReference>
<sequence length="450" mass="44771">MGGTGVIDNFLGVFTSYIDSGFGLLGGEVAFIATTLIVIDVTLAALFWSWGADDDIIARLVKKTLFVGVFAYIIGNWNNLARIVFESFAGLGLMASGTSFTAADLMRPGRVAQTGLDAARPLLESISDLMGWVAFFENFIQIACLLFAWALVLLAFFILSIQLFITLIEFKLTTLAGFVLIPFGLFGKTAFMAERVLGNVISSGIKVLVLAVIIGIGSTLFSQFTAGFGGVTPTIDEAMAVVLAALSLLGLGIFGPGIANGLVSGGPQLGAGAAVGTGLAVGGAALAGAGAAGLAARGAGMALSGPAAAARGGAAATGGAATAYSLGSAGQSGAAGVASGLGAVASTGARAAVSPLRRAGVNAASSMKQSFQAGGRAAFETTGGRLGDATSAASTAASSSTTADGPPDWAKRMKRSQRFSHGVQAAAHAVRSGDSHGGASSVNLSEGNRS</sequence>
<keyword evidence="9" id="KW-1185">Reference proteome</keyword>
<evidence type="ECO:0000256" key="5">
    <source>
        <dbReference type="ARBA" id="ARBA00023136"/>
    </source>
</evidence>
<keyword evidence="4 7" id="KW-1133">Transmembrane helix</keyword>
<proteinExistence type="inferred from homology"/>
<evidence type="ECO:0000256" key="3">
    <source>
        <dbReference type="ARBA" id="ARBA00022692"/>
    </source>
</evidence>
<dbReference type="NCBIfam" id="TIGR02783">
    <property type="entry name" value="TrbL_P"/>
    <property type="match status" value="1"/>
</dbReference>
<keyword evidence="3 7" id="KW-0812">Transmembrane</keyword>
<feature type="transmembrane region" description="Helical" evidence="7">
    <location>
        <begin position="271"/>
        <end position="296"/>
    </location>
</feature>
<evidence type="ECO:0000256" key="1">
    <source>
        <dbReference type="ARBA" id="ARBA00004141"/>
    </source>
</evidence>
<dbReference type="NCBIfam" id="NF010449">
    <property type="entry name" value="PRK13875.1"/>
    <property type="match status" value="1"/>
</dbReference>
<dbReference type="Proteomes" id="UP001413721">
    <property type="component" value="Unassembled WGS sequence"/>
</dbReference>
<comment type="similarity">
    <text evidence="2">Belongs to the TrbL/VirB6 family.</text>
</comment>
<reference evidence="8 9" key="1">
    <citation type="submission" date="2024-03" db="EMBL/GenBank/DDBJ databases">
        <title>High-quality draft genome sequencing of Tistrella sp. BH-R2-4.</title>
        <authorList>
            <person name="Dong C."/>
        </authorList>
    </citation>
    <scope>NUCLEOTIDE SEQUENCE [LARGE SCALE GENOMIC DNA]</scope>
    <source>
        <strain evidence="8 9">BH-R2-4</strain>
    </source>
</reference>
<dbReference type="Pfam" id="PF04610">
    <property type="entry name" value="TrbL"/>
    <property type="match status" value="1"/>
</dbReference>
<feature type="region of interest" description="Disordered" evidence="6">
    <location>
        <begin position="382"/>
        <end position="450"/>
    </location>
</feature>
<feature type="compositionally biased region" description="Polar residues" evidence="6">
    <location>
        <begin position="438"/>
        <end position="450"/>
    </location>
</feature>
<feature type="transmembrane region" description="Helical" evidence="7">
    <location>
        <begin position="64"/>
        <end position="85"/>
    </location>
</feature>
<evidence type="ECO:0000256" key="6">
    <source>
        <dbReference type="SAM" id="MobiDB-lite"/>
    </source>
</evidence>
<feature type="transmembrane region" description="Helical" evidence="7">
    <location>
        <begin position="172"/>
        <end position="193"/>
    </location>
</feature>
<evidence type="ECO:0000256" key="4">
    <source>
        <dbReference type="ARBA" id="ARBA00022989"/>
    </source>
</evidence>
<comment type="subcellular location">
    <subcellularLocation>
        <location evidence="1">Membrane</location>
        <topology evidence="1">Multi-pass membrane protein</topology>
    </subcellularLocation>
</comment>
<comment type="caution">
    <text evidence="8">The sequence shown here is derived from an EMBL/GenBank/DDBJ whole genome shotgun (WGS) entry which is preliminary data.</text>
</comment>
<feature type="compositionally biased region" description="Low complexity" evidence="6">
    <location>
        <begin position="389"/>
        <end position="403"/>
    </location>
</feature>
<dbReference type="InterPro" id="IPR007688">
    <property type="entry name" value="Conjugal_tfr_TrbL/VirB6"/>
</dbReference>
<name>A0ABU9YQ80_9PROT</name>
<gene>
    <name evidence="8" type="primary">trbL</name>
    <name evidence="8" type="ORF">WG926_21810</name>
</gene>
<evidence type="ECO:0000256" key="2">
    <source>
        <dbReference type="ARBA" id="ARBA00007802"/>
    </source>
</evidence>
<feature type="transmembrane region" description="Helical" evidence="7">
    <location>
        <begin position="205"/>
        <end position="226"/>
    </location>
</feature>
<keyword evidence="5 7" id="KW-0472">Membrane</keyword>